<feature type="region of interest" description="Disordered" evidence="5">
    <location>
        <begin position="351"/>
        <end position="371"/>
    </location>
</feature>
<evidence type="ECO:0000313" key="8">
    <source>
        <dbReference type="Proteomes" id="UP001139336"/>
    </source>
</evidence>
<dbReference type="AlphaFoldDB" id="A0A9X1QTY0"/>
<evidence type="ECO:0000259" key="6">
    <source>
        <dbReference type="PROSITE" id="PS50893"/>
    </source>
</evidence>
<dbReference type="PROSITE" id="PS50893">
    <property type="entry name" value="ABC_TRANSPORTER_2"/>
    <property type="match status" value="1"/>
</dbReference>
<dbReference type="EC" id="7.6.2.9" evidence="4"/>
<dbReference type="FunFam" id="3.40.50.300:FF:000425">
    <property type="entry name" value="Probable ABC transporter, ATP-binding subunit"/>
    <property type="match status" value="1"/>
</dbReference>
<dbReference type="InterPro" id="IPR017871">
    <property type="entry name" value="ABC_transporter-like_CS"/>
</dbReference>
<feature type="domain" description="ABC transporter" evidence="6">
    <location>
        <begin position="6"/>
        <end position="236"/>
    </location>
</feature>
<evidence type="ECO:0000256" key="2">
    <source>
        <dbReference type="ARBA" id="ARBA00022741"/>
    </source>
</evidence>
<dbReference type="PANTHER" id="PTHR42781:SF4">
    <property type="entry name" value="SPERMIDINE_PUTRESCINE IMPORT ATP-BINDING PROTEIN POTA"/>
    <property type="match status" value="1"/>
</dbReference>
<dbReference type="GO" id="GO:0016887">
    <property type="term" value="F:ATP hydrolysis activity"/>
    <property type="evidence" value="ECO:0007669"/>
    <property type="project" value="InterPro"/>
</dbReference>
<evidence type="ECO:0000256" key="3">
    <source>
        <dbReference type="ARBA" id="ARBA00022840"/>
    </source>
</evidence>
<dbReference type="PANTHER" id="PTHR42781">
    <property type="entry name" value="SPERMIDINE/PUTRESCINE IMPORT ATP-BINDING PROTEIN POTA"/>
    <property type="match status" value="1"/>
</dbReference>
<keyword evidence="3 7" id="KW-0067">ATP-binding</keyword>
<dbReference type="InterPro" id="IPR003439">
    <property type="entry name" value="ABC_transporter-like_ATP-bd"/>
</dbReference>
<sequence>MVNRCVELKNIIKNYGDRTVLDHLSLTIGEAELVALLGPSGCGKSTTLKVLAGLESPDAGEVLIDGESIAEVPPRQRNMGIVFQAYSLFPHMSAVENVAYGLKIRRVAAAERRRRAEELLELVGLAEHRDSLPGRLSGGQQQRVALARALAIEPEVLLLDEPLSALDAQVRTQLREEIRRIQLSEGISTLLVTHDQEEAILMADVIGVMKDGRLEQIGSPHDIYHHPTTPFISHFVGSVNRIPGPVAEGCIRVAGTPLRIVNGENPAARRPAAVALVRPEDLELLPALRSRYQVVTTRPRGLVSSVIVTDTLSRSDLRVDMLTRDAQRFHPGMAVDVRVLREDAVVDDLGDADIPATEPSAPTPGAVKPAR</sequence>
<comment type="caution">
    <text evidence="7">The sequence shown here is derived from an EMBL/GenBank/DDBJ whole genome shotgun (WGS) entry which is preliminary data.</text>
</comment>
<evidence type="ECO:0000313" key="7">
    <source>
        <dbReference type="EMBL" id="MCF4007469.1"/>
    </source>
</evidence>
<name>A0A9X1QTY0_9CORY</name>
<evidence type="ECO:0000256" key="5">
    <source>
        <dbReference type="SAM" id="MobiDB-lite"/>
    </source>
</evidence>
<proteinExistence type="predicted"/>
<keyword evidence="1" id="KW-0813">Transport</keyword>
<dbReference type="InterPro" id="IPR050093">
    <property type="entry name" value="ABC_SmlMolc_Importer"/>
</dbReference>
<accession>A0A9X1QTY0</accession>
<dbReference type="Gene3D" id="3.40.50.300">
    <property type="entry name" value="P-loop containing nucleotide triphosphate hydrolases"/>
    <property type="match status" value="1"/>
</dbReference>
<dbReference type="PROSITE" id="PS00211">
    <property type="entry name" value="ABC_TRANSPORTER_1"/>
    <property type="match status" value="1"/>
</dbReference>
<dbReference type="Proteomes" id="UP001139336">
    <property type="component" value="Unassembled WGS sequence"/>
</dbReference>
<dbReference type="EMBL" id="JAKGSI010000005">
    <property type="protein sequence ID" value="MCF4007469.1"/>
    <property type="molecule type" value="Genomic_DNA"/>
</dbReference>
<organism evidence="7 8">
    <name type="scientific">Corynebacterium uropygiale</name>
    <dbReference type="NCBI Taxonomy" id="1775911"/>
    <lineage>
        <taxon>Bacteria</taxon>
        <taxon>Bacillati</taxon>
        <taxon>Actinomycetota</taxon>
        <taxon>Actinomycetes</taxon>
        <taxon>Mycobacteriales</taxon>
        <taxon>Corynebacteriaceae</taxon>
        <taxon>Corynebacterium</taxon>
    </lineage>
</organism>
<keyword evidence="2" id="KW-0547">Nucleotide-binding</keyword>
<dbReference type="SMART" id="SM00382">
    <property type="entry name" value="AAA"/>
    <property type="match status" value="1"/>
</dbReference>
<evidence type="ECO:0000256" key="4">
    <source>
        <dbReference type="ARBA" id="ARBA00066388"/>
    </source>
</evidence>
<gene>
    <name evidence="7" type="ORF">L1O03_09860</name>
</gene>
<dbReference type="InterPro" id="IPR003593">
    <property type="entry name" value="AAA+_ATPase"/>
</dbReference>
<reference evidence="7" key="1">
    <citation type="submission" date="2022-01" db="EMBL/GenBank/DDBJ databases">
        <title>Corynebacterium sp. nov isolated from isolated from the feces of the greater white-fronted geese (Anser albifrons) at Poyang Lake, PR China.</title>
        <authorList>
            <person name="Liu Q."/>
        </authorList>
    </citation>
    <scope>NUCLEOTIDE SEQUENCE</scope>
    <source>
        <strain evidence="7">JCM 32435</strain>
    </source>
</reference>
<dbReference type="GO" id="GO:0005524">
    <property type="term" value="F:ATP binding"/>
    <property type="evidence" value="ECO:0007669"/>
    <property type="project" value="UniProtKB-KW"/>
</dbReference>
<protein>
    <recommendedName>
        <fullName evidence="4">ABC-type quaternary amine transporter</fullName>
        <ecNumber evidence="4">7.6.2.9</ecNumber>
    </recommendedName>
</protein>
<evidence type="ECO:0000256" key="1">
    <source>
        <dbReference type="ARBA" id="ARBA00022448"/>
    </source>
</evidence>
<dbReference type="SUPFAM" id="SSF52540">
    <property type="entry name" value="P-loop containing nucleoside triphosphate hydrolases"/>
    <property type="match status" value="1"/>
</dbReference>
<dbReference type="GO" id="GO:0015418">
    <property type="term" value="F:ABC-type quaternary ammonium compound transporting activity"/>
    <property type="evidence" value="ECO:0007669"/>
    <property type="project" value="UniProtKB-EC"/>
</dbReference>
<keyword evidence="8" id="KW-1185">Reference proteome</keyword>
<dbReference type="Pfam" id="PF00005">
    <property type="entry name" value="ABC_tran"/>
    <property type="match status" value="1"/>
</dbReference>
<dbReference type="InterPro" id="IPR027417">
    <property type="entry name" value="P-loop_NTPase"/>
</dbReference>
<dbReference type="RefSeq" id="WP_236119608.1">
    <property type="nucleotide sequence ID" value="NZ_JAKGSI010000005.1"/>
</dbReference>